<accession>A0AAW5N6H9</accession>
<dbReference type="GO" id="GO:0005829">
    <property type="term" value="C:cytosol"/>
    <property type="evidence" value="ECO:0007669"/>
    <property type="project" value="TreeGrafter"/>
</dbReference>
<dbReference type="PANTHER" id="PTHR43240">
    <property type="entry name" value="1,4-DIHYDROXY-2-NAPHTHOYL-COA THIOESTERASE 1"/>
    <property type="match status" value="1"/>
</dbReference>
<dbReference type="Gene3D" id="3.10.129.10">
    <property type="entry name" value="Hotdog Thioesterase"/>
    <property type="match status" value="1"/>
</dbReference>
<comment type="caution">
    <text evidence="4">The sequence shown here is derived from an EMBL/GenBank/DDBJ whole genome shotgun (WGS) entry which is preliminary data.</text>
</comment>
<name>A0AAW5N6H9_9BACT</name>
<gene>
    <name evidence="4" type="ORF">NW209_05325</name>
</gene>
<dbReference type="GeneID" id="82443062"/>
<keyword evidence="5" id="KW-1185">Reference proteome</keyword>
<keyword evidence="2" id="KW-0378">Hydrolase</keyword>
<dbReference type="RefSeq" id="WP_022339941.1">
    <property type="nucleotide sequence ID" value="NZ_CALULB010000032.1"/>
</dbReference>
<dbReference type="Proteomes" id="UP001204579">
    <property type="component" value="Unassembled WGS sequence"/>
</dbReference>
<dbReference type="EMBL" id="JANRHJ010000005">
    <property type="protein sequence ID" value="MCR8873443.1"/>
    <property type="molecule type" value="Genomic_DNA"/>
</dbReference>
<sequence>MQTSEQTTPELPDLSHSMGENLGVEFLEMKEGFVKATMPVDHRTCQPFGILNGGASLALAEIVAGHGSVPLCPPEQIPCGIQVSANHLRMVPVGSYVTATGTLIHRGRTTHIWNVDITDPNGRLVSTARIVNQLVKKRS</sequence>
<protein>
    <submittedName>
        <fullName evidence="4">PaaI family thioesterase</fullName>
    </submittedName>
</protein>
<organism evidence="4 5">
    <name type="scientific">Phocaeicola barnesiae</name>
    <dbReference type="NCBI Taxonomy" id="376804"/>
    <lineage>
        <taxon>Bacteria</taxon>
        <taxon>Pseudomonadati</taxon>
        <taxon>Bacteroidota</taxon>
        <taxon>Bacteroidia</taxon>
        <taxon>Bacteroidales</taxon>
        <taxon>Bacteroidaceae</taxon>
        <taxon>Phocaeicola</taxon>
    </lineage>
</organism>
<dbReference type="Pfam" id="PF03061">
    <property type="entry name" value="4HBT"/>
    <property type="match status" value="1"/>
</dbReference>
<dbReference type="InterPro" id="IPR006683">
    <property type="entry name" value="Thioestr_dom"/>
</dbReference>
<feature type="domain" description="Thioesterase" evidence="3">
    <location>
        <begin position="48"/>
        <end position="125"/>
    </location>
</feature>
<dbReference type="AlphaFoldDB" id="A0AAW5N6H9"/>
<dbReference type="CDD" id="cd03443">
    <property type="entry name" value="PaaI_thioesterase"/>
    <property type="match status" value="1"/>
</dbReference>
<evidence type="ECO:0000259" key="3">
    <source>
        <dbReference type="Pfam" id="PF03061"/>
    </source>
</evidence>
<dbReference type="InterPro" id="IPR003736">
    <property type="entry name" value="PAAI_dom"/>
</dbReference>
<dbReference type="NCBIfam" id="TIGR00369">
    <property type="entry name" value="unchar_dom_1"/>
    <property type="match status" value="1"/>
</dbReference>
<dbReference type="GO" id="GO:0061522">
    <property type="term" value="F:1,4-dihydroxy-2-naphthoyl-CoA thioesterase activity"/>
    <property type="evidence" value="ECO:0007669"/>
    <property type="project" value="TreeGrafter"/>
</dbReference>
<reference evidence="4 5" key="1">
    <citation type="submission" date="2022-08" db="EMBL/GenBank/DDBJ databases">
        <authorList>
            <person name="Zeman M."/>
            <person name="Kubasova T."/>
        </authorList>
    </citation>
    <scope>NUCLEOTIDE SEQUENCE [LARGE SCALE GENOMIC DNA]</scope>
    <source>
        <strain evidence="4 5">ET62</strain>
    </source>
</reference>
<evidence type="ECO:0000256" key="2">
    <source>
        <dbReference type="ARBA" id="ARBA00022801"/>
    </source>
</evidence>
<evidence type="ECO:0000256" key="1">
    <source>
        <dbReference type="ARBA" id="ARBA00008324"/>
    </source>
</evidence>
<dbReference type="PANTHER" id="PTHR43240:SF5">
    <property type="entry name" value="1,4-DIHYDROXY-2-NAPHTHOYL-COA THIOESTERASE 1"/>
    <property type="match status" value="1"/>
</dbReference>
<comment type="similarity">
    <text evidence="1">Belongs to the thioesterase PaaI family.</text>
</comment>
<dbReference type="InterPro" id="IPR029069">
    <property type="entry name" value="HotDog_dom_sf"/>
</dbReference>
<dbReference type="SUPFAM" id="SSF54637">
    <property type="entry name" value="Thioesterase/thiol ester dehydrase-isomerase"/>
    <property type="match status" value="1"/>
</dbReference>
<evidence type="ECO:0000313" key="4">
    <source>
        <dbReference type="EMBL" id="MCR8873443.1"/>
    </source>
</evidence>
<proteinExistence type="inferred from homology"/>
<evidence type="ECO:0000313" key="5">
    <source>
        <dbReference type="Proteomes" id="UP001204579"/>
    </source>
</evidence>